<name>B2ILC3_BEII9</name>
<dbReference type="Pfam" id="PF07756">
    <property type="entry name" value="DUF1612"/>
    <property type="match status" value="1"/>
</dbReference>
<dbReference type="OrthoDB" id="7989940at2"/>
<evidence type="ECO:0000259" key="3">
    <source>
        <dbReference type="Pfam" id="PF11972"/>
    </source>
</evidence>
<evidence type="ECO:0000256" key="1">
    <source>
        <dbReference type="SAM" id="MobiDB-lite"/>
    </source>
</evidence>
<dbReference type="InterPro" id="IPR048017">
    <property type="entry name" value="Y4cF-like"/>
</dbReference>
<dbReference type="Proteomes" id="UP000001695">
    <property type="component" value="Plasmid pBIND01"/>
</dbReference>
<geneLocation type="plasmid" evidence="4 5">
    <name>pBIND01</name>
</geneLocation>
<feature type="domain" description="HTH DNA binding" evidence="3">
    <location>
        <begin position="304"/>
        <end position="357"/>
    </location>
</feature>
<dbReference type="NCBIfam" id="NF040876">
    <property type="entry name" value="RHE_PE00001_fam"/>
    <property type="match status" value="1"/>
</dbReference>
<feature type="compositionally biased region" description="Basic and acidic residues" evidence="1">
    <location>
        <begin position="115"/>
        <end position="135"/>
    </location>
</feature>
<evidence type="ECO:0000313" key="4">
    <source>
        <dbReference type="EMBL" id="ACB97323.1"/>
    </source>
</evidence>
<feature type="domain" description="DUF1612" evidence="2">
    <location>
        <begin position="182"/>
        <end position="295"/>
    </location>
</feature>
<dbReference type="AlphaFoldDB" id="B2ILC3"/>
<dbReference type="InterPro" id="IPR011670">
    <property type="entry name" value="DUF1612"/>
</dbReference>
<sequence length="357" mass="38899">MMDWQTLPWPQLIGPLIAAEDALARLDSRLAASPIRDGWIARMDVLEACASISLDGGLVDLADLVLRDANMDSAPSSEVLTRAEQVLAARRRIAKARPRWALSPEGLASLTGRSGDPERVSQTESRDGEGDREAGQGDETEEVWASPFAALDAAMARVTQRLAQVEAGLKPVLSATAADRVLAPWLAVQKTTEACPPTLAAAIAYEAWVDLRPLPQQDWLGRLLAASSLRCRGKTETHLVCFNVGLRALPPLLIRPKITADRLARTLDAFTAAARKGLVDHDRWLTARELFLRKTEGRRSTSHLAALVDLVLRRPVVSSDLIAKELKITPRAAQTLVATLGLRELTGRGRYRAWGIV</sequence>
<reference evidence="4 5" key="1">
    <citation type="submission" date="2008-03" db="EMBL/GenBank/DDBJ databases">
        <title>Complete sequence of plasmid1 of Beijerinckia indica subsp. indica ATCC 9039.</title>
        <authorList>
            <consortium name="US DOE Joint Genome Institute"/>
            <person name="Copeland A."/>
            <person name="Lucas S."/>
            <person name="Lapidus A."/>
            <person name="Glavina del Rio T."/>
            <person name="Dalin E."/>
            <person name="Tice H."/>
            <person name="Bruce D."/>
            <person name="Goodwin L."/>
            <person name="Pitluck S."/>
            <person name="LaButti K."/>
            <person name="Schmutz J."/>
            <person name="Larimer F."/>
            <person name="Land M."/>
            <person name="Hauser L."/>
            <person name="Kyrpides N."/>
            <person name="Mikhailova N."/>
            <person name="Dunfield P.F."/>
            <person name="Dedysh S.N."/>
            <person name="Liesack W."/>
            <person name="Saw J.H."/>
            <person name="Alam M."/>
            <person name="Chen Y."/>
            <person name="Murrell J.C."/>
            <person name="Richardson P."/>
        </authorList>
    </citation>
    <scope>NUCLEOTIDE SEQUENCE [LARGE SCALE GENOMIC DNA]</scope>
    <source>
        <strain evidence="5">ATCC 9039 / DSM 1715 / NCIMB 8712</strain>
        <plasmid evidence="4 5">pBIND01</plasmid>
    </source>
</reference>
<dbReference type="KEGG" id="bid:Bind_3777"/>
<evidence type="ECO:0000313" key="5">
    <source>
        <dbReference type="Proteomes" id="UP000001695"/>
    </source>
</evidence>
<keyword evidence="5" id="KW-1185">Reference proteome</keyword>
<keyword evidence="4" id="KW-0614">Plasmid</keyword>
<protein>
    <submittedName>
        <fullName evidence="4">Uncharacterized protein</fullName>
    </submittedName>
</protein>
<proteinExistence type="predicted"/>
<accession>B2ILC3</accession>
<dbReference type="HOGENOM" id="CLU_062224_0_0_5"/>
<dbReference type="Pfam" id="PF11972">
    <property type="entry name" value="HTH_13"/>
    <property type="match status" value="1"/>
</dbReference>
<feature type="region of interest" description="Disordered" evidence="1">
    <location>
        <begin position="106"/>
        <end position="141"/>
    </location>
</feature>
<gene>
    <name evidence="4" type="ordered locus">Bind_3777</name>
</gene>
<organism evidence="4 5">
    <name type="scientific">Beijerinckia indica subsp. indica (strain ATCC 9039 / DSM 1715 / NCIMB 8712)</name>
    <dbReference type="NCBI Taxonomy" id="395963"/>
    <lineage>
        <taxon>Bacteria</taxon>
        <taxon>Pseudomonadati</taxon>
        <taxon>Pseudomonadota</taxon>
        <taxon>Alphaproteobacteria</taxon>
        <taxon>Hyphomicrobiales</taxon>
        <taxon>Beijerinckiaceae</taxon>
        <taxon>Beijerinckia</taxon>
    </lineage>
</organism>
<dbReference type="InterPro" id="IPR021068">
    <property type="entry name" value="HTH_DNA-bd"/>
</dbReference>
<evidence type="ECO:0000259" key="2">
    <source>
        <dbReference type="Pfam" id="PF07756"/>
    </source>
</evidence>
<dbReference type="EMBL" id="CP001017">
    <property type="protein sequence ID" value="ACB97323.1"/>
    <property type="molecule type" value="Genomic_DNA"/>
</dbReference>
<dbReference type="RefSeq" id="WP_012382936.1">
    <property type="nucleotide sequence ID" value="NC_010580.1"/>
</dbReference>